<feature type="region of interest" description="Disordered" evidence="1">
    <location>
        <begin position="1"/>
        <end position="88"/>
    </location>
</feature>
<gene>
    <name evidence="2" type="ORF">CHS0354_032962</name>
</gene>
<dbReference type="AlphaFoldDB" id="A0AAE0RX00"/>
<sequence length="88" mass="9537">MGWLGWADQPTNTSKPPRGWGGLDGLINPPTPVNHQEDGKTTKRMGWLGWADQPTNTSKPPRGWGGLDGLINPPTPVNHQEDGVAWMG</sequence>
<organism evidence="2 3">
    <name type="scientific">Potamilus streckersoni</name>
    <dbReference type="NCBI Taxonomy" id="2493646"/>
    <lineage>
        <taxon>Eukaryota</taxon>
        <taxon>Metazoa</taxon>
        <taxon>Spiralia</taxon>
        <taxon>Lophotrochozoa</taxon>
        <taxon>Mollusca</taxon>
        <taxon>Bivalvia</taxon>
        <taxon>Autobranchia</taxon>
        <taxon>Heteroconchia</taxon>
        <taxon>Palaeoheterodonta</taxon>
        <taxon>Unionida</taxon>
        <taxon>Unionoidea</taxon>
        <taxon>Unionidae</taxon>
        <taxon>Ambleminae</taxon>
        <taxon>Lampsilini</taxon>
        <taxon>Potamilus</taxon>
    </lineage>
</organism>
<proteinExistence type="predicted"/>
<evidence type="ECO:0000313" key="2">
    <source>
        <dbReference type="EMBL" id="KAK3581242.1"/>
    </source>
</evidence>
<reference evidence="2" key="3">
    <citation type="submission" date="2023-05" db="EMBL/GenBank/DDBJ databases">
        <authorList>
            <person name="Smith C.H."/>
        </authorList>
    </citation>
    <scope>NUCLEOTIDE SEQUENCE</scope>
    <source>
        <strain evidence="2">CHS0354</strain>
        <tissue evidence="2">Mantle</tissue>
    </source>
</reference>
<dbReference type="Proteomes" id="UP001195483">
    <property type="component" value="Unassembled WGS sequence"/>
</dbReference>
<evidence type="ECO:0000256" key="1">
    <source>
        <dbReference type="SAM" id="MobiDB-lite"/>
    </source>
</evidence>
<accession>A0AAE0RX00</accession>
<dbReference type="EMBL" id="JAEAOA010001942">
    <property type="protein sequence ID" value="KAK3581242.1"/>
    <property type="molecule type" value="Genomic_DNA"/>
</dbReference>
<comment type="caution">
    <text evidence="2">The sequence shown here is derived from an EMBL/GenBank/DDBJ whole genome shotgun (WGS) entry which is preliminary data.</text>
</comment>
<reference evidence="2" key="1">
    <citation type="journal article" date="2021" name="Genome Biol. Evol.">
        <title>A High-Quality Reference Genome for a Parasitic Bivalve with Doubly Uniparental Inheritance (Bivalvia: Unionida).</title>
        <authorList>
            <person name="Smith C.H."/>
        </authorList>
    </citation>
    <scope>NUCLEOTIDE SEQUENCE</scope>
    <source>
        <strain evidence="2">CHS0354</strain>
    </source>
</reference>
<keyword evidence="3" id="KW-1185">Reference proteome</keyword>
<evidence type="ECO:0000313" key="3">
    <source>
        <dbReference type="Proteomes" id="UP001195483"/>
    </source>
</evidence>
<reference evidence="2" key="2">
    <citation type="journal article" date="2021" name="Genome Biol. Evol.">
        <title>Developing a high-quality reference genome for a parasitic bivalve with doubly uniparental inheritance (Bivalvia: Unionida).</title>
        <authorList>
            <person name="Smith C.H."/>
        </authorList>
    </citation>
    <scope>NUCLEOTIDE SEQUENCE</scope>
    <source>
        <strain evidence="2">CHS0354</strain>
        <tissue evidence="2">Mantle</tissue>
    </source>
</reference>
<protein>
    <submittedName>
        <fullName evidence="2">Uncharacterized protein</fullName>
    </submittedName>
</protein>
<name>A0AAE0RX00_9BIVA</name>